<dbReference type="OrthoDB" id="45365at2759"/>
<sequence>NLASEYHPATSADAEKKFDEESIHLCDHTSELDQRFALGVVELNGALYAVRGFDGNNYLEMSIWLAYLGGMETYLNLGGKYEGHLFLCFHWMSNFTHSPCCADYG</sequence>
<dbReference type="AlphaFoldDB" id="A0A7J7MZG3"/>
<accession>A0A7J7MZG3</accession>
<proteinExistence type="predicted"/>
<gene>
    <name evidence="1" type="ORF">GIB67_016640</name>
</gene>
<evidence type="ECO:0000313" key="1">
    <source>
        <dbReference type="EMBL" id="KAF6160204.1"/>
    </source>
</evidence>
<keyword evidence="2" id="KW-1185">Reference proteome</keyword>
<protein>
    <submittedName>
        <fullName evidence="1">Uncharacterized protein</fullName>
    </submittedName>
</protein>
<reference evidence="1 2" key="1">
    <citation type="journal article" date="2020" name="IScience">
        <title>Genome Sequencing of the Endangered Kingdonia uniflora (Circaeasteraceae, Ranunculales) Reveals Potential Mechanisms of Evolutionary Specialization.</title>
        <authorList>
            <person name="Sun Y."/>
            <person name="Deng T."/>
            <person name="Zhang A."/>
            <person name="Moore M.J."/>
            <person name="Landis J.B."/>
            <person name="Lin N."/>
            <person name="Zhang H."/>
            <person name="Zhang X."/>
            <person name="Huang J."/>
            <person name="Zhang X."/>
            <person name="Sun H."/>
            <person name="Wang H."/>
        </authorList>
    </citation>
    <scope>NUCLEOTIDE SEQUENCE [LARGE SCALE GENOMIC DNA]</scope>
    <source>
        <strain evidence="1">TB1705</strain>
        <tissue evidence="1">Leaf</tissue>
    </source>
</reference>
<name>A0A7J7MZG3_9MAGN</name>
<feature type="non-terminal residue" evidence="1">
    <location>
        <position position="1"/>
    </location>
</feature>
<evidence type="ECO:0000313" key="2">
    <source>
        <dbReference type="Proteomes" id="UP000541444"/>
    </source>
</evidence>
<dbReference type="EMBL" id="JACGCM010001166">
    <property type="protein sequence ID" value="KAF6160204.1"/>
    <property type="molecule type" value="Genomic_DNA"/>
</dbReference>
<organism evidence="1 2">
    <name type="scientific">Kingdonia uniflora</name>
    <dbReference type="NCBI Taxonomy" id="39325"/>
    <lineage>
        <taxon>Eukaryota</taxon>
        <taxon>Viridiplantae</taxon>
        <taxon>Streptophyta</taxon>
        <taxon>Embryophyta</taxon>
        <taxon>Tracheophyta</taxon>
        <taxon>Spermatophyta</taxon>
        <taxon>Magnoliopsida</taxon>
        <taxon>Ranunculales</taxon>
        <taxon>Circaeasteraceae</taxon>
        <taxon>Kingdonia</taxon>
    </lineage>
</organism>
<comment type="caution">
    <text evidence="1">The sequence shown here is derived from an EMBL/GenBank/DDBJ whole genome shotgun (WGS) entry which is preliminary data.</text>
</comment>
<dbReference type="Proteomes" id="UP000541444">
    <property type="component" value="Unassembled WGS sequence"/>
</dbReference>